<sequence length="305" mass="33852">MENMSESTDEFQDWEVLPSKSCLNSGDSFHDIHSGPFIQPNHFSADACNPSSLDEFDDNKSADSGNLSWIDPGSDENPVRYLYKESGEFWSDSSSAQSDDIRTGDSVGKNCSCLFERQVGSGGISEVGNKTMEKTEVLDNFCSEPAPIEEASEKFDYSVQSSVLNKRDASTDEMLQKESIGRVGGSVVNGNENHKAGEIKRSGVLWWKMPMELLKCCLFRMSPMWTVSVAAALMGFVILGRRLYKMKTKTKILEIRVALDDKKASQVMSRAARLNESFSVVKRVPVIRPSLPAVGVTTWPAMNFR</sequence>
<dbReference type="InterPro" id="IPR049224">
    <property type="entry name" value="DUF6821"/>
</dbReference>
<dbReference type="PANTHER" id="PTHR33646">
    <property type="entry name" value="GB|AAF00631.1"/>
    <property type="match status" value="1"/>
</dbReference>
<dbReference type="AlphaFoldDB" id="A0A2Z7CVZ0"/>
<keyword evidence="1" id="KW-0472">Membrane</keyword>
<evidence type="ECO:0000313" key="3">
    <source>
        <dbReference type="EMBL" id="KZV50898.1"/>
    </source>
</evidence>
<keyword evidence="1" id="KW-0812">Transmembrane</keyword>
<proteinExistence type="predicted"/>
<gene>
    <name evidence="3" type="ORF">F511_10469</name>
</gene>
<dbReference type="EMBL" id="KQ992321">
    <property type="protein sequence ID" value="KZV50898.1"/>
    <property type="molecule type" value="Genomic_DNA"/>
</dbReference>
<dbReference type="OrthoDB" id="1931521at2759"/>
<dbReference type="Proteomes" id="UP000250235">
    <property type="component" value="Unassembled WGS sequence"/>
</dbReference>
<dbReference type="InterPro" id="IPR045883">
    <property type="entry name" value="At4g13530-like"/>
</dbReference>
<reference evidence="3 4" key="1">
    <citation type="journal article" date="2015" name="Proc. Natl. Acad. Sci. U.S.A.">
        <title>The resurrection genome of Boea hygrometrica: A blueprint for survival of dehydration.</title>
        <authorList>
            <person name="Xiao L."/>
            <person name="Yang G."/>
            <person name="Zhang L."/>
            <person name="Yang X."/>
            <person name="Zhao S."/>
            <person name="Ji Z."/>
            <person name="Zhou Q."/>
            <person name="Hu M."/>
            <person name="Wang Y."/>
            <person name="Chen M."/>
            <person name="Xu Y."/>
            <person name="Jin H."/>
            <person name="Xiao X."/>
            <person name="Hu G."/>
            <person name="Bao F."/>
            <person name="Hu Y."/>
            <person name="Wan P."/>
            <person name="Li L."/>
            <person name="Deng X."/>
            <person name="Kuang T."/>
            <person name="Xiang C."/>
            <person name="Zhu J.K."/>
            <person name="Oliver M.J."/>
            <person name="He Y."/>
        </authorList>
    </citation>
    <scope>NUCLEOTIDE SEQUENCE [LARGE SCALE GENOMIC DNA]</scope>
    <source>
        <strain evidence="4">cv. XS01</strain>
    </source>
</reference>
<keyword evidence="4" id="KW-1185">Reference proteome</keyword>
<dbReference type="PANTHER" id="PTHR33646:SF6">
    <property type="entry name" value="TRANSMEMBRANE PROTEIN"/>
    <property type="match status" value="1"/>
</dbReference>
<evidence type="ECO:0000256" key="1">
    <source>
        <dbReference type="SAM" id="Phobius"/>
    </source>
</evidence>
<name>A0A2Z7CVZ0_9LAMI</name>
<accession>A0A2Z7CVZ0</accession>
<dbReference type="Pfam" id="PF20705">
    <property type="entry name" value="DUF6821"/>
    <property type="match status" value="1"/>
</dbReference>
<feature type="transmembrane region" description="Helical" evidence="1">
    <location>
        <begin position="224"/>
        <end position="244"/>
    </location>
</feature>
<protein>
    <recommendedName>
        <fullName evidence="2">DUF6821 domain-containing protein</fullName>
    </recommendedName>
</protein>
<evidence type="ECO:0000259" key="2">
    <source>
        <dbReference type="Pfam" id="PF20705"/>
    </source>
</evidence>
<organism evidence="3 4">
    <name type="scientific">Dorcoceras hygrometricum</name>
    <dbReference type="NCBI Taxonomy" id="472368"/>
    <lineage>
        <taxon>Eukaryota</taxon>
        <taxon>Viridiplantae</taxon>
        <taxon>Streptophyta</taxon>
        <taxon>Embryophyta</taxon>
        <taxon>Tracheophyta</taxon>
        <taxon>Spermatophyta</taxon>
        <taxon>Magnoliopsida</taxon>
        <taxon>eudicotyledons</taxon>
        <taxon>Gunneridae</taxon>
        <taxon>Pentapetalae</taxon>
        <taxon>asterids</taxon>
        <taxon>lamiids</taxon>
        <taxon>Lamiales</taxon>
        <taxon>Gesneriaceae</taxon>
        <taxon>Didymocarpoideae</taxon>
        <taxon>Trichosporeae</taxon>
        <taxon>Loxocarpinae</taxon>
        <taxon>Dorcoceras</taxon>
    </lineage>
</organism>
<evidence type="ECO:0000313" key="4">
    <source>
        <dbReference type="Proteomes" id="UP000250235"/>
    </source>
</evidence>
<keyword evidence="1" id="KW-1133">Transmembrane helix</keyword>
<feature type="domain" description="DUF6821" evidence="2">
    <location>
        <begin position="205"/>
        <end position="289"/>
    </location>
</feature>